<protein>
    <submittedName>
        <fullName evidence="1">Uncharacterized protein</fullName>
    </submittedName>
</protein>
<gene>
    <name evidence="1" type="ORF">LQG66_26185</name>
</gene>
<dbReference type="RefSeq" id="WP_231318527.1">
    <property type="nucleotide sequence ID" value="NZ_CP088156.1"/>
</dbReference>
<proteinExistence type="predicted"/>
<dbReference type="EMBL" id="CP088156">
    <property type="protein sequence ID" value="UFZ02741.1"/>
    <property type="molecule type" value="Genomic_DNA"/>
</dbReference>
<sequence>MLLIANVLALPIHAEPLLIHGVTGYAGEYELSGTASRQDLNGTRTFSGPLTVKHVGLCTRDGPKESVGEIRVDLDRRSSRISATLDFEGSKCTYKGVFSESYHGFMDCGRDGSFPLRIWTK</sequence>
<keyword evidence="2" id="KW-1185">Reference proteome</keyword>
<evidence type="ECO:0000313" key="1">
    <source>
        <dbReference type="EMBL" id="UFZ02741.1"/>
    </source>
</evidence>
<evidence type="ECO:0000313" key="2">
    <source>
        <dbReference type="Proteomes" id="UP001431010"/>
    </source>
</evidence>
<accession>A0ABY3R7E3</accession>
<reference evidence="1" key="1">
    <citation type="journal article" date="2024" name="Antonie Van Leeuwenhoek">
        <title>Bradyrhizobium ontarionense sp. nov., a novel bacterial symbiont isolated from Aeschynomene indica (Indian jointvetch), harbours photosynthesis, nitrogen fixation and nitrous oxide (N2O) reductase genes.</title>
        <authorList>
            <person name="Bromfield E.S.P."/>
            <person name="Cloutier S."/>
        </authorList>
    </citation>
    <scope>NUCLEOTIDE SEQUENCE</scope>
    <source>
        <strain evidence="1">A19</strain>
    </source>
</reference>
<dbReference type="Proteomes" id="UP001431010">
    <property type="component" value="Chromosome"/>
</dbReference>
<organism evidence="1 2">
    <name type="scientific">Bradyrhizobium ontarionense</name>
    <dbReference type="NCBI Taxonomy" id="2898149"/>
    <lineage>
        <taxon>Bacteria</taxon>
        <taxon>Pseudomonadati</taxon>
        <taxon>Pseudomonadota</taxon>
        <taxon>Alphaproteobacteria</taxon>
        <taxon>Hyphomicrobiales</taxon>
        <taxon>Nitrobacteraceae</taxon>
        <taxon>Bradyrhizobium</taxon>
    </lineage>
</organism>
<name>A0ABY3R7E3_9BRAD</name>